<reference evidence="2" key="1">
    <citation type="submission" date="2014-05" db="EMBL/GenBank/DDBJ databases">
        <title>The transcriptome of the halophilic microalga Tetraselmis sp. GSL018 isolated from the Great Salt Lake, Utah.</title>
        <authorList>
            <person name="Jinkerson R.E."/>
            <person name="D'Adamo S."/>
            <person name="Posewitz M.C."/>
        </authorList>
    </citation>
    <scope>NUCLEOTIDE SEQUENCE</scope>
    <source>
        <strain evidence="2">GSL018</strain>
    </source>
</reference>
<gene>
    <name evidence="2" type="ORF">TSPGSL018_31306</name>
</gene>
<feature type="non-terminal residue" evidence="2">
    <location>
        <position position="307"/>
    </location>
</feature>
<dbReference type="EMBL" id="GBEZ01027885">
    <property type="protein sequence ID" value="JAC59481.1"/>
    <property type="molecule type" value="Transcribed_RNA"/>
</dbReference>
<name>A0A061QM72_9CHLO</name>
<protein>
    <submittedName>
        <fullName evidence="2">Uncharacterized protein</fullName>
    </submittedName>
</protein>
<feature type="compositionally biased region" description="Basic residues" evidence="1">
    <location>
        <begin position="132"/>
        <end position="149"/>
    </location>
</feature>
<feature type="compositionally biased region" description="Basic and acidic residues" evidence="1">
    <location>
        <begin position="113"/>
        <end position="125"/>
    </location>
</feature>
<proteinExistence type="predicted"/>
<accession>A0A061QM72</accession>
<sequence>AIPLWGGENAVFVIGGGSQHAERAGAEPAEAVVVKFFCRETLSASRSALATEAEAHETVGSAAGPGAAAGWRELSEAVPSLLGSGGSTTGEPAVPLAAAAHGRLVALGGRVPGEEPRRLAHDPRRGPPQVLARRRRQRALQLRPSRRRPVGALEAVPDVFRAAPRGHLGRPHRVGDGPGGARARARRVPAAGLPPPRVGAAAAAGGAAAAAARRPSVRAPAGRAPRGGRADRPGGLWRRGPRRPAVRHRDPARGAVQVRRRASRGLCWRLPLGVPGDRGRLGPRRPRRPLVARGRRPRARRRARGDV</sequence>
<feature type="region of interest" description="Disordered" evidence="1">
    <location>
        <begin position="113"/>
        <end position="149"/>
    </location>
</feature>
<dbReference type="AlphaFoldDB" id="A0A061QM72"/>
<feature type="region of interest" description="Disordered" evidence="1">
    <location>
        <begin position="163"/>
        <end position="185"/>
    </location>
</feature>
<feature type="compositionally biased region" description="Basic residues" evidence="1">
    <location>
        <begin position="281"/>
        <end position="307"/>
    </location>
</feature>
<feature type="region of interest" description="Disordered" evidence="1">
    <location>
        <begin position="210"/>
        <end position="307"/>
    </location>
</feature>
<feature type="non-terminal residue" evidence="2">
    <location>
        <position position="1"/>
    </location>
</feature>
<organism evidence="2">
    <name type="scientific">Tetraselmis sp. GSL018</name>
    <dbReference type="NCBI Taxonomy" id="582737"/>
    <lineage>
        <taxon>Eukaryota</taxon>
        <taxon>Viridiplantae</taxon>
        <taxon>Chlorophyta</taxon>
        <taxon>core chlorophytes</taxon>
        <taxon>Chlorodendrophyceae</taxon>
        <taxon>Chlorodendrales</taxon>
        <taxon>Chlorodendraceae</taxon>
        <taxon>Tetraselmis</taxon>
    </lineage>
</organism>
<evidence type="ECO:0000256" key="1">
    <source>
        <dbReference type="SAM" id="MobiDB-lite"/>
    </source>
</evidence>
<feature type="compositionally biased region" description="Low complexity" evidence="1">
    <location>
        <begin position="210"/>
        <end position="224"/>
    </location>
</feature>
<evidence type="ECO:0000313" key="2">
    <source>
        <dbReference type="EMBL" id="JAC59481.1"/>
    </source>
</evidence>